<dbReference type="Gene3D" id="3.30.160.60">
    <property type="entry name" value="Classic Zinc Finger"/>
    <property type="match status" value="6"/>
</dbReference>
<evidence type="ECO:0000256" key="11">
    <source>
        <dbReference type="PROSITE-ProRule" id="PRU00042"/>
    </source>
</evidence>
<dbReference type="Pfam" id="PF13913">
    <property type="entry name" value="zf-C2HC_2"/>
    <property type="match status" value="1"/>
</dbReference>
<dbReference type="Proteomes" id="UP000494040">
    <property type="component" value="Unassembled WGS sequence"/>
</dbReference>
<feature type="domain" description="C2H2-type" evidence="12">
    <location>
        <begin position="317"/>
        <end position="344"/>
    </location>
</feature>
<evidence type="ECO:0000259" key="12">
    <source>
        <dbReference type="PROSITE" id="PS50157"/>
    </source>
</evidence>
<dbReference type="Pfam" id="PF00096">
    <property type="entry name" value="zf-C2H2"/>
    <property type="match status" value="5"/>
</dbReference>
<feature type="domain" description="C2H2-type" evidence="12">
    <location>
        <begin position="232"/>
        <end position="260"/>
    </location>
</feature>
<dbReference type="GO" id="GO:0008270">
    <property type="term" value="F:zinc ion binding"/>
    <property type="evidence" value="ECO:0007669"/>
    <property type="project" value="UniProtKB-KW"/>
</dbReference>
<proteinExistence type="inferred from homology"/>
<keyword evidence="9" id="KW-0804">Transcription</keyword>
<dbReference type="FunFam" id="3.30.160.60:FF:000557">
    <property type="entry name" value="zinc finger and SCAN domain-containing protein 29"/>
    <property type="match status" value="1"/>
</dbReference>
<feature type="domain" description="C2H2-type" evidence="12">
    <location>
        <begin position="289"/>
        <end position="316"/>
    </location>
</feature>
<evidence type="ECO:0000313" key="14">
    <source>
        <dbReference type="Proteomes" id="UP000494040"/>
    </source>
</evidence>
<dbReference type="SUPFAM" id="SSF57667">
    <property type="entry name" value="beta-beta-alpha zinc fingers"/>
    <property type="match status" value="3"/>
</dbReference>
<dbReference type="InterPro" id="IPR036236">
    <property type="entry name" value="Znf_C2H2_sf"/>
</dbReference>
<feature type="domain" description="C2H2-type" evidence="12">
    <location>
        <begin position="176"/>
        <end position="203"/>
    </location>
</feature>
<keyword evidence="7" id="KW-0805">Transcription regulation</keyword>
<protein>
    <recommendedName>
        <fullName evidence="12">C2H2-type domain-containing protein</fullName>
    </recommendedName>
</protein>
<dbReference type="FunFam" id="3.30.160.60:FF:000060">
    <property type="entry name" value="zinc finger protein 436"/>
    <property type="match status" value="1"/>
</dbReference>
<gene>
    <name evidence="13" type="primary">106660942</name>
</gene>
<dbReference type="PROSITE" id="PS00028">
    <property type="entry name" value="ZINC_FINGER_C2H2_1"/>
    <property type="match status" value="8"/>
</dbReference>
<evidence type="ECO:0000256" key="9">
    <source>
        <dbReference type="ARBA" id="ARBA00023163"/>
    </source>
</evidence>
<keyword evidence="4" id="KW-0677">Repeat</keyword>
<feature type="domain" description="C2H2-type" evidence="12">
    <location>
        <begin position="261"/>
        <end position="288"/>
    </location>
</feature>
<dbReference type="FunFam" id="3.30.160.60:FF:000671">
    <property type="entry name" value="Zinc finger protein 26"/>
    <property type="match status" value="1"/>
</dbReference>
<dbReference type="GO" id="GO:0000981">
    <property type="term" value="F:DNA-binding transcription factor activity, RNA polymerase II-specific"/>
    <property type="evidence" value="ECO:0007669"/>
    <property type="project" value="TreeGrafter"/>
</dbReference>
<dbReference type="FunFam" id="3.30.160.60:FF:000624">
    <property type="entry name" value="zinc finger protein 697"/>
    <property type="match status" value="1"/>
</dbReference>
<evidence type="ECO:0000256" key="7">
    <source>
        <dbReference type="ARBA" id="ARBA00023015"/>
    </source>
</evidence>
<comment type="similarity">
    <text evidence="2">Belongs to the krueppel C2H2-type zinc-finger protein family.</text>
</comment>
<reference evidence="13" key="1">
    <citation type="submission" date="2022-01" db="UniProtKB">
        <authorList>
            <consortium name="EnsemblMetazoa"/>
        </authorList>
    </citation>
    <scope>IDENTIFICATION</scope>
</reference>
<evidence type="ECO:0000313" key="13">
    <source>
        <dbReference type="EnsemblMetazoa" id="XP_014239504.1"/>
    </source>
</evidence>
<sequence length="394" mass="46103">MFTCEICSVECCNQIKFFEHLKLHYEGTSNVLLMPNGELEGSIINYEDSLLPQTFTFKDSNEEVEDANITCGLCGKLYHKQKTFEAHFAQEHQQVEEFSEPEDMMEGIRHVVNIQTESPEERIEDKFKNWEYPTTDPLQISTPPPNENAPLVLKTTYLDNDEFDEPGTGKRRKKLTQCPHCPRMFLHRNSLMYHIRSHTGKRPHQCEVCGKGFYTANTLKVHMRMHSGDKPYKCEVCGRRFRQWGDLKYHMTSLHSDSKQYQCEFCGKNFARKYSLIIHCRIHTGERNYICEFCNKSFRASSYLLNHRRIHTGEKPYSCDVCGKSFRVRSDMKRHRTTHNKELNFINSQKLPDIPDNTVNTVTEHVGDKYPLEDKACSQFQIQVLEEITEASSW</sequence>
<dbReference type="GO" id="GO:0005634">
    <property type="term" value="C:nucleus"/>
    <property type="evidence" value="ECO:0007669"/>
    <property type="project" value="UniProtKB-SubCell"/>
</dbReference>
<keyword evidence="5 11" id="KW-0863">Zinc-finger</keyword>
<keyword evidence="8" id="KW-0238">DNA-binding</keyword>
<dbReference type="OMA" id="NANIKHA"/>
<dbReference type="PROSITE" id="PS50157">
    <property type="entry name" value="ZINC_FINGER_C2H2_2"/>
    <property type="match status" value="6"/>
</dbReference>
<evidence type="ECO:0000256" key="2">
    <source>
        <dbReference type="ARBA" id="ARBA00006991"/>
    </source>
</evidence>
<evidence type="ECO:0000256" key="3">
    <source>
        <dbReference type="ARBA" id="ARBA00022723"/>
    </source>
</evidence>
<organism evidence="13 14">
    <name type="scientific">Cimex lectularius</name>
    <name type="common">Bed bug</name>
    <name type="synonym">Acanthia lectularia</name>
    <dbReference type="NCBI Taxonomy" id="79782"/>
    <lineage>
        <taxon>Eukaryota</taxon>
        <taxon>Metazoa</taxon>
        <taxon>Ecdysozoa</taxon>
        <taxon>Arthropoda</taxon>
        <taxon>Hexapoda</taxon>
        <taxon>Insecta</taxon>
        <taxon>Pterygota</taxon>
        <taxon>Neoptera</taxon>
        <taxon>Paraneoptera</taxon>
        <taxon>Hemiptera</taxon>
        <taxon>Heteroptera</taxon>
        <taxon>Panheteroptera</taxon>
        <taxon>Cimicomorpha</taxon>
        <taxon>Cimicidae</taxon>
        <taxon>Cimex</taxon>
    </lineage>
</organism>
<dbReference type="GO" id="GO:0003677">
    <property type="term" value="F:DNA binding"/>
    <property type="evidence" value="ECO:0007669"/>
    <property type="project" value="UniProtKB-KW"/>
</dbReference>
<name>A0A8I6R923_CIMLE</name>
<keyword evidence="14" id="KW-1185">Reference proteome</keyword>
<dbReference type="PANTHER" id="PTHR24394:SF29">
    <property type="entry name" value="MYONEURIN"/>
    <property type="match status" value="1"/>
</dbReference>
<dbReference type="FunFam" id="3.30.160.60:FF:000075">
    <property type="entry name" value="Putative zinc finger protein 536"/>
    <property type="match status" value="1"/>
</dbReference>
<comment type="subcellular location">
    <subcellularLocation>
        <location evidence="1">Nucleus</location>
    </subcellularLocation>
</comment>
<dbReference type="OrthoDB" id="6077919at2759"/>
<dbReference type="AlphaFoldDB" id="A0A8I6R923"/>
<keyword evidence="10" id="KW-0539">Nucleus</keyword>
<evidence type="ECO:0000256" key="10">
    <source>
        <dbReference type="ARBA" id="ARBA00023242"/>
    </source>
</evidence>
<dbReference type="SMART" id="SM00355">
    <property type="entry name" value="ZnF_C2H2"/>
    <property type="match status" value="8"/>
</dbReference>
<keyword evidence="6" id="KW-0862">Zinc</keyword>
<dbReference type="PANTHER" id="PTHR24394">
    <property type="entry name" value="ZINC FINGER PROTEIN"/>
    <property type="match status" value="1"/>
</dbReference>
<accession>A0A8I6R923</accession>
<evidence type="ECO:0000256" key="1">
    <source>
        <dbReference type="ARBA" id="ARBA00004123"/>
    </source>
</evidence>
<dbReference type="InterPro" id="IPR013087">
    <property type="entry name" value="Znf_C2H2_type"/>
</dbReference>
<dbReference type="KEGG" id="clec:106660942"/>
<evidence type="ECO:0000256" key="4">
    <source>
        <dbReference type="ARBA" id="ARBA00022737"/>
    </source>
</evidence>
<evidence type="ECO:0000256" key="6">
    <source>
        <dbReference type="ARBA" id="ARBA00022833"/>
    </source>
</evidence>
<feature type="domain" description="C2H2-type" evidence="12">
    <location>
        <begin position="204"/>
        <end position="231"/>
    </location>
</feature>
<dbReference type="EnsemblMetazoa" id="XM_014384018.2">
    <property type="protein sequence ID" value="XP_014239504.1"/>
    <property type="gene ID" value="LOC106660942"/>
</dbReference>
<evidence type="ECO:0000256" key="5">
    <source>
        <dbReference type="ARBA" id="ARBA00022771"/>
    </source>
</evidence>
<keyword evidence="3" id="KW-0479">Metal-binding</keyword>
<evidence type="ECO:0000256" key="8">
    <source>
        <dbReference type="ARBA" id="ARBA00023125"/>
    </source>
</evidence>